<sequence>MNQTQNEILQQNLNTLTIIIRHWLLILEQLEILQSDLENVPLELEILQQQLEQLESYQRFIGHNSVDKYTPNKSRNQEELFKAASSLSQHQQIYGRMQTLLESFDHSMIHWIALEEKVANLIALREVIEALQERIYDHMPSDFGEELLKLNQVHQIPTQSKPSKLNERGDSRWRKYVVKIGNFTSNKLAMSLIILGLFFGWGITDYILNKENLNKQQNNEVNRIEKPSSNQK</sequence>
<evidence type="ECO:0000313" key="3">
    <source>
        <dbReference type="Proteomes" id="UP000010473"/>
    </source>
</evidence>
<dbReference type="HOGENOM" id="CLU_1194301_0_0_3"/>
<name>K9XV50_STAC7</name>
<keyword evidence="3" id="KW-1185">Reference proteome</keyword>
<feature type="transmembrane region" description="Helical" evidence="1">
    <location>
        <begin position="188"/>
        <end position="208"/>
    </location>
</feature>
<keyword evidence="1" id="KW-0812">Transmembrane</keyword>
<organism evidence="2 3">
    <name type="scientific">Stanieria cyanosphaera (strain ATCC 29371 / PCC 7437)</name>
    <dbReference type="NCBI Taxonomy" id="111780"/>
    <lineage>
        <taxon>Bacteria</taxon>
        <taxon>Bacillati</taxon>
        <taxon>Cyanobacteriota</taxon>
        <taxon>Cyanophyceae</taxon>
        <taxon>Pleurocapsales</taxon>
        <taxon>Dermocarpellaceae</taxon>
        <taxon>Stanieria</taxon>
    </lineage>
</organism>
<evidence type="ECO:0000313" key="2">
    <source>
        <dbReference type="EMBL" id="AFZ36475.1"/>
    </source>
</evidence>
<keyword evidence="1" id="KW-1133">Transmembrane helix</keyword>
<gene>
    <name evidence="2" type="ordered locus">Sta7437_2956</name>
</gene>
<keyword evidence="1" id="KW-0472">Membrane</keyword>
<proteinExistence type="predicted"/>
<dbReference type="Proteomes" id="UP000010473">
    <property type="component" value="Chromosome"/>
</dbReference>
<dbReference type="OrthoDB" id="9826055at2"/>
<dbReference type="AlphaFoldDB" id="K9XV50"/>
<dbReference type="RefSeq" id="WP_015194142.1">
    <property type="nucleotide sequence ID" value="NC_019748.1"/>
</dbReference>
<dbReference type="EMBL" id="CP003653">
    <property type="protein sequence ID" value="AFZ36475.1"/>
    <property type="molecule type" value="Genomic_DNA"/>
</dbReference>
<evidence type="ECO:0000256" key="1">
    <source>
        <dbReference type="SAM" id="Phobius"/>
    </source>
</evidence>
<dbReference type="KEGG" id="scs:Sta7437_2956"/>
<reference evidence="3" key="1">
    <citation type="journal article" date="2013" name="Proc. Natl. Acad. Sci. U.S.A.">
        <title>Improving the coverage of the cyanobacterial phylum using diversity-driven genome sequencing.</title>
        <authorList>
            <person name="Shih P.M."/>
            <person name="Wu D."/>
            <person name="Latifi A."/>
            <person name="Axen S.D."/>
            <person name="Fewer D.P."/>
            <person name="Talla E."/>
            <person name="Calteau A."/>
            <person name="Cai F."/>
            <person name="Tandeau de Marsac N."/>
            <person name="Rippka R."/>
            <person name="Herdman M."/>
            <person name="Sivonen K."/>
            <person name="Coursin T."/>
            <person name="Laurent T."/>
            <person name="Goodwin L."/>
            <person name="Nolan M."/>
            <person name="Davenport K.W."/>
            <person name="Han C.S."/>
            <person name="Rubin E.M."/>
            <person name="Eisen J.A."/>
            <person name="Woyke T."/>
            <person name="Gugger M."/>
            <person name="Kerfeld C.A."/>
        </authorList>
    </citation>
    <scope>NUCLEOTIDE SEQUENCE [LARGE SCALE GENOMIC DNA]</scope>
    <source>
        <strain evidence="3">ATCC 29371 / PCC 7437</strain>
    </source>
</reference>
<protein>
    <submittedName>
        <fullName evidence="2">Uncharacterized protein</fullName>
    </submittedName>
</protein>
<accession>K9XV50</accession>